<keyword evidence="4" id="KW-1185">Reference proteome</keyword>
<comment type="caution">
    <text evidence="3">The sequence shown here is derived from an EMBL/GenBank/DDBJ whole genome shotgun (WGS) entry which is preliminary data.</text>
</comment>
<evidence type="ECO:0000259" key="2">
    <source>
        <dbReference type="Pfam" id="PF24845"/>
    </source>
</evidence>
<reference evidence="3" key="1">
    <citation type="submission" date="2023-03" db="EMBL/GenBank/DDBJ databases">
        <title>Massive genome expansion in bonnet fungi (Mycena s.s.) driven by repeated elements and novel gene families across ecological guilds.</title>
        <authorList>
            <consortium name="Lawrence Berkeley National Laboratory"/>
            <person name="Harder C.B."/>
            <person name="Miyauchi S."/>
            <person name="Viragh M."/>
            <person name="Kuo A."/>
            <person name="Thoen E."/>
            <person name="Andreopoulos B."/>
            <person name="Lu D."/>
            <person name="Skrede I."/>
            <person name="Drula E."/>
            <person name="Henrissat B."/>
            <person name="Morin E."/>
            <person name="Kohler A."/>
            <person name="Barry K."/>
            <person name="LaButti K."/>
            <person name="Morin E."/>
            <person name="Salamov A."/>
            <person name="Lipzen A."/>
            <person name="Mereny Z."/>
            <person name="Hegedus B."/>
            <person name="Baldrian P."/>
            <person name="Stursova M."/>
            <person name="Weitz H."/>
            <person name="Taylor A."/>
            <person name="Grigoriev I.V."/>
            <person name="Nagy L.G."/>
            <person name="Martin F."/>
            <person name="Kauserud H."/>
        </authorList>
    </citation>
    <scope>NUCLEOTIDE SEQUENCE</scope>
    <source>
        <strain evidence="3">CBHHK173m</strain>
    </source>
</reference>
<feature type="domain" description="DUF7721" evidence="2">
    <location>
        <begin position="8"/>
        <end position="92"/>
    </location>
</feature>
<organism evidence="3 4">
    <name type="scientific">Mycena belliarum</name>
    <dbReference type="NCBI Taxonomy" id="1033014"/>
    <lineage>
        <taxon>Eukaryota</taxon>
        <taxon>Fungi</taxon>
        <taxon>Dikarya</taxon>
        <taxon>Basidiomycota</taxon>
        <taxon>Agaricomycotina</taxon>
        <taxon>Agaricomycetes</taxon>
        <taxon>Agaricomycetidae</taxon>
        <taxon>Agaricales</taxon>
        <taxon>Marasmiineae</taxon>
        <taxon>Mycenaceae</taxon>
        <taxon>Mycena</taxon>
    </lineage>
</organism>
<dbReference type="AlphaFoldDB" id="A0AAD6XU98"/>
<evidence type="ECO:0000313" key="3">
    <source>
        <dbReference type="EMBL" id="KAJ7103340.1"/>
    </source>
</evidence>
<feature type="compositionally biased region" description="Basic and acidic residues" evidence="1">
    <location>
        <begin position="1"/>
        <end position="16"/>
    </location>
</feature>
<dbReference type="Pfam" id="PF24845">
    <property type="entry name" value="DUF7721"/>
    <property type="match status" value="1"/>
</dbReference>
<dbReference type="EMBL" id="JARJCN010000002">
    <property type="protein sequence ID" value="KAJ7103340.1"/>
    <property type="molecule type" value="Genomic_DNA"/>
</dbReference>
<proteinExistence type="predicted"/>
<feature type="region of interest" description="Disordered" evidence="1">
    <location>
        <begin position="1"/>
        <end position="66"/>
    </location>
</feature>
<name>A0AAD6XU98_9AGAR</name>
<evidence type="ECO:0000313" key="4">
    <source>
        <dbReference type="Proteomes" id="UP001222325"/>
    </source>
</evidence>
<sequence length="157" mass="16323">MASHADNHEHTVRKAAQENPDDAEYYENASKHVANHTNEHKPPSDDEVEEAKQAHHKIYRQGKQDDLESMGADAVGGAVATEAIQKFLGGGGGGSNDLVAFAMTQASQLLGGNADPGFKGQVMQKVAMMAFKSQLGGSGGGGGGGGNAMIGMLQKFL</sequence>
<dbReference type="Proteomes" id="UP001222325">
    <property type="component" value="Unassembled WGS sequence"/>
</dbReference>
<accession>A0AAD6XU98</accession>
<dbReference type="InterPro" id="IPR056138">
    <property type="entry name" value="DUF7721"/>
</dbReference>
<gene>
    <name evidence="3" type="ORF">B0H15DRAFT_207327</name>
</gene>
<evidence type="ECO:0000256" key="1">
    <source>
        <dbReference type="SAM" id="MobiDB-lite"/>
    </source>
</evidence>
<protein>
    <recommendedName>
        <fullName evidence="2">DUF7721 domain-containing protein</fullName>
    </recommendedName>
</protein>
<dbReference type="PANTHER" id="PTHR39477:SF1">
    <property type="entry name" value="BETA-FLANKING PROTEIN"/>
    <property type="match status" value="1"/>
</dbReference>
<dbReference type="PANTHER" id="PTHR39477">
    <property type="entry name" value="CHROMOSOME 8, WHOLE GENOME SHOTGUN SEQUENCE"/>
    <property type="match status" value="1"/>
</dbReference>